<protein>
    <submittedName>
        <fullName evidence="1">Uncharacterized protein</fullName>
    </submittedName>
</protein>
<sequence length="251" mass="28429">MGYKDLRWKFAQLSGRYDLVNPTTYEDVGADFFFNDGQRMLDRMQETSKSLARSVSLITAGTYYKALTNVRNIQEVWVGTTAEGLVQLEQKSLTTLRAYYEEQFADIDQGTPAYWAPACFRPYPDTQTAAAVSGYYDIGDLILDDGHYTYNGVVFTPPADISYYLAIFGLFHSPTLTATMNAVTEVWTETTSYWLEEHPGLLLYAALYKLETFYRNTEGAKDWMNAMKTDLIGIDHDMADQVSANVNQMEG</sequence>
<dbReference type="EMBL" id="MT142501">
    <property type="protein sequence ID" value="QJA83013.1"/>
    <property type="molecule type" value="Genomic_DNA"/>
</dbReference>
<dbReference type="AlphaFoldDB" id="A0A6M3JB29"/>
<proteinExistence type="predicted"/>
<dbReference type="EMBL" id="MT141565">
    <property type="protein sequence ID" value="QJA67080.1"/>
    <property type="molecule type" value="Genomic_DNA"/>
</dbReference>
<evidence type="ECO:0000313" key="1">
    <source>
        <dbReference type="EMBL" id="QJA67080.1"/>
    </source>
</evidence>
<name>A0A6M3JB29_9ZZZZ</name>
<reference evidence="1" key="1">
    <citation type="submission" date="2020-03" db="EMBL/GenBank/DDBJ databases">
        <title>The deep terrestrial virosphere.</title>
        <authorList>
            <person name="Holmfeldt K."/>
            <person name="Nilsson E."/>
            <person name="Simone D."/>
            <person name="Lopez-Fernandez M."/>
            <person name="Wu X."/>
            <person name="de Brujin I."/>
            <person name="Lundin D."/>
            <person name="Andersson A."/>
            <person name="Bertilsson S."/>
            <person name="Dopson M."/>
        </authorList>
    </citation>
    <scope>NUCLEOTIDE SEQUENCE</scope>
    <source>
        <strain evidence="2">MM415A00328</strain>
        <strain evidence="1">MM415B00308</strain>
    </source>
</reference>
<evidence type="ECO:0000313" key="2">
    <source>
        <dbReference type="EMBL" id="QJA83013.1"/>
    </source>
</evidence>
<gene>
    <name evidence="2" type="ORF">MM415A00328_0031</name>
    <name evidence="1" type="ORF">MM415B00308_0058</name>
</gene>
<organism evidence="1">
    <name type="scientific">viral metagenome</name>
    <dbReference type="NCBI Taxonomy" id="1070528"/>
    <lineage>
        <taxon>unclassified sequences</taxon>
        <taxon>metagenomes</taxon>
        <taxon>organismal metagenomes</taxon>
    </lineage>
</organism>
<accession>A0A6M3JB29</accession>